<dbReference type="InterPro" id="IPR036770">
    <property type="entry name" value="Ankyrin_rpt-contain_sf"/>
</dbReference>
<protein>
    <submittedName>
        <fullName evidence="1">Uncharacterized protein</fullName>
    </submittedName>
</protein>
<dbReference type="AlphaFoldDB" id="A0A812MSA4"/>
<dbReference type="InterPro" id="IPR052391">
    <property type="entry name" value="E3_Ligase-Neurotoxin"/>
</dbReference>
<dbReference type="Gene3D" id="1.25.40.20">
    <property type="entry name" value="Ankyrin repeat-containing domain"/>
    <property type="match status" value="1"/>
</dbReference>
<evidence type="ECO:0000313" key="1">
    <source>
        <dbReference type="EMBL" id="CAE7279949.1"/>
    </source>
</evidence>
<dbReference type="OrthoDB" id="419854at2759"/>
<dbReference type="PANTHER" id="PTHR24133">
    <property type="entry name" value="ANKYRIN DOMAIN-CONTAINING"/>
    <property type="match status" value="1"/>
</dbReference>
<gene>
    <name evidence="1" type="ORF">SNAT2548_LOCUS14843</name>
</gene>
<sequence>MAALQEGHHPQLHPMWVVSMQDLLQMRGVPPSHQELRDAGLLVQCEPSFHSVFVSHQWLGKNHPDEKGSQFRILQEAFRNIIDGRIDVELDVPLQWTGYNRSLSLEDREELKGAYVWLDWFSIPQIELKEQGLEERMRSDVFMAVQSIPFYVETCNLFVALVPPLQHNDLHTECNYCTWLSRGWCRLEIWCNLLSHRKEAPFVVIQDSDHAEFAMPVHWVRESAHDGHFTVESDRARVAEVLHIAFESKLASLSKESHLFRYLLAGKSRLLGLRRSPAVSLESFVEHFGFESMEEAIAQKTGMVATACAVLTEDLVSLERLAEAKAELNPQLPGIMEVGLTRGWTPLHLALSHCSHGRGTRAAERLLSLRADPNSCNRGGMPALGFCTSVEAVNLMLESRAEVNFSRGPGGLTALALSTLLCAPAEVVQRLLQARADPNGRGCGIGHAALSTLAISADGNPHLLEHVKVLLQARADVNQGGQTGGIVWIYEILCRLKDTLGCTLESLGISLGINGAPSSLSGALTDRPLVERFTAEASSTALGVASLLSREKLVCLLLKANADPSLPNNRGHTPRDLTKRESILHLMQKSQALRTT</sequence>
<dbReference type="InterPro" id="IPR002110">
    <property type="entry name" value="Ankyrin_rpt"/>
</dbReference>
<dbReference type="EMBL" id="CAJNDS010001791">
    <property type="protein sequence ID" value="CAE7279949.1"/>
    <property type="molecule type" value="Genomic_DNA"/>
</dbReference>
<organism evidence="1 2">
    <name type="scientific">Symbiodinium natans</name>
    <dbReference type="NCBI Taxonomy" id="878477"/>
    <lineage>
        <taxon>Eukaryota</taxon>
        <taxon>Sar</taxon>
        <taxon>Alveolata</taxon>
        <taxon>Dinophyceae</taxon>
        <taxon>Suessiales</taxon>
        <taxon>Symbiodiniaceae</taxon>
        <taxon>Symbiodinium</taxon>
    </lineage>
</organism>
<comment type="caution">
    <text evidence="1">The sequence shown here is derived from an EMBL/GenBank/DDBJ whole genome shotgun (WGS) entry which is preliminary data.</text>
</comment>
<keyword evidence="2" id="KW-1185">Reference proteome</keyword>
<dbReference type="PANTHER" id="PTHR24133:SF40">
    <property type="entry name" value="ANKYRIN REPEAT DOMAIN 44"/>
    <property type="match status" value="1"/>
</dbReference>
<evidence type="ECO:0000313" key="2">
    <source>
        <dbReference type="Proteomes" id="UP000604046"/>
    </source>
</evidence>
<name>A0A812MSA4_9DINO</name>
<reference evidence="1" key="1">
    <citation type="submission" date="2021-02" db="EMBL/GenBank/DDBJ databases">
        <authorList>
            <person name="Dougan E. K."/>
            <person name="Rhodes N."/>
            <person name="Thang M."/>
            <person name="Chan C."/>
        </authorList>
    </citation>
    <scope>NUCLEOTIDE SEQUENCE</scope>
</reference>
<proteinExistence type="predicted"/>
<accession>A0A812MSA4</accession>
<dbReference type="Proteomes" id="UP000604046">
    <property type="component" value="Unassembled WGS sequence"/>
</dbReference>
<dbReference type="SMART" id="SM00248">
    <property type="entry name" value="ANK"/>
    <property type="match status" value="4"/>
</dbReference>
<dbReference type="Pfam" id="PF00023">
    <property type="entry name" value="Ank"/>
    <property type="match status" value="1"/>
</dbReference>
<dbReference type="SUPFAM" id="SSF48403">
    <property type="entry name" value="Ankyrin repeat"/>
    <property type="match status" value="1"/>
</dbReference>